<sequence length="108" mass="12892">MDRCICPRFEEAVKIISKKWIGLIIRVLMEKPCRFRDIREQIPLMSERMLAERLKELEANELVERRVYPETPVRIEYALTKKGKALTPVIDSIQSWADEWIECEEEEL</sequence>
<keyword evidence="1" id="KW-0805">Transcription regulation</keyword>
<dbReference type="AlphaFoldDB" id="A0A7W1XR10"/>
<evidence type="ECO:0000256" key="1">
    <source>
        <dbReference type="ARBA" id="ARBA00023015"/>
    </source>
</evidence>
<feature type="domain" description="HTH hxlR-type" evidence="4">
    <location>
        <begin position="6"/>
        <end position="105"/>
    </location>
</feature>
<dbReference type="Pfam" id="PF01638">
    <property type="entry name" value="HxlR"/>
    <property type="match status" value="1"/>
</dbReference>
<proteinExistence type="predicted"/>
<dbReference type="PROSITE" id="PS51118">
    <property type="entry name" value="HTH_HXLR"/>
    <property type="match status" value="1"/>
</dbReference>
<organism evidence="5 6">
    <name type="scientific">Thermoactinomyces mirandus</name>
    <dbReference type="NCBI Taxonomy" id="2756294"/>
    <lineage>
        <taxon>Bacteria</taxon>
        <taxon>Bacillati</taxon>
        <taxon>Bacillota</taxon>
        <taxon>Bacilli</taxon>
        <taxon>Bacillales</taxon>
        <taxon>Thermoactinomycetaceae</taxon>
        <taxon>Thermoactinomyces</taxon>
    </lineage>
</organism>
<keyword evidence="6" id="KW-1185">Reference proteome</keyword>
<evidence type="ECO:0000256" key="3">
    <source>
        <dbReference type="ARBA" id="ARBA00023163"/>
    </source>
</evidence>
<dbReference type="InterPro" id="IPR036388">
    <property type="entry name" value="WH-like_DNA-bd_sf"/>
</dbReference>
<comment type="caution">
    <text evidence="5">The sequence shown here is derived from an EMBL/GenBank/DDBJ whole genome shotgun (WGS) entry which is preliminary data.</text>
</comment>
<dbReference type="InterPro" id="IPR002577">
    <property type="entry name" value="HTH_HxlR"/>
</dbReference>
<protein>
    <submittedName>
        <fullName evidence="5">Helix-turn-helix transcriptional regulator</fullName>
    </submittedName>
</protein>
<dbReference type="InterPro" id="IPR036390">
    <property type="entry name" value="WH_DNA-bd_sf"/>
</dbReference>
<evidence type="ECO:0000259" key="4">
    <source>
        <dbReference type="PROSITE" id="PS51118"/>
    </source>
</evidence>
<evidence type="ECO:0000256" key="2">
    <source>
        <dbReference type="ARBA" id="ARBA00023125"/>
    </source>
</evidence>
<dbReference type="Gene3D" id="1.10.10.10">
    <property type="entry name" value="Winged helix-like DNA-binding domain superfamily/Winged helix DNA-binding domain"/>
    <property type="match status" value="1"/>
</dbReference>
<dbReference type="EMBL" id="JACEOL010000014">
    <property type="protein sequence ID" value="MBA4601707.1"/>
    <property type="molecule type" value="Genomic_DNA"/>
</dbReference>
<dbReference type="PANTHER" id="PTHR33204:SF37">
    <property type="entry name" value="HTH-TYPE TRANSCRIPTIONAL REGULATOR YODB"/>
    <property type="match status" value="1"/>
</dbReference>
<dbReference type="Proteomes" id="UP000538292">
    <property type="component" value="Unassembled WGS sequence"/>
</dbReference>
<dbReference type="GO" id="GO:0003677">
    <property type="term" value="F:DNA binding"/>
    <property type="evidence" value="ECO:0007669"/>
    <property type="project" value="UniProtKB-KW"/>
</dbReference>
<reference evidence="5 6" key="1">
    <citation type="submission" date="2020-07" db="EMBL/GenBank/DDBJ databases">
        <title>Thermoactinomyces phylogeny.</title>
        <authorList>
            <person name="Dunlap C."/>
        </authorList>
    </citation>
    <scope>NUCLEOTIDE SEQUENCE [LARGE SCALE GENOMIC DNA]</scope>
    <source>
        <strain evidence="5 6">AMNI-1</strain>
    </source>
</reference>
<keyword evidence="2" id="KW-0238">DNA-binding</keyword>
<dbReference type="PANTHER" id="PTHR33204">
    <property type="entry name" value="TRANSCRIPTIONAL REGULATOR, MARR FAMILY"/>
    <property type="match status" value="1"/>
</dbReference>
<dbReference type="SUPFAM" id="SSF46785">
    <property type="entry name" value="Winged helix' DNA-binding domain"/>
    <property type="match status" value="1"/>
</dbReference>
<evidence type="ECO:0000313" key="6">
    <source>
        <dbReference type="Proteomes" id="UP000538292"/>
    </source>
</evidence>
<gene>
    <name evidence="5" type="ORF">H2C83_05090</name>
</gene>
<name>A0A7W1XR10_9BACL</name>
<accession>A0A7W1XR10</accession>
<keyword evidence="3" id="KW-0804">Transcription</keyword>
<evidence type="ECO:0000313" key="5">
    <source>
        <dbReference type="EMBL" id="MBA4601707.1"/>
    </source>
</evidence>